<dbReference type="OrthoDB" id="3044029at2759"/>
<keyword evidence="2" id="KW-1185">Reference proteome</keyword>
<evidence type="ECO:0000313" key="2">
    <source>
        <dbReference type="Proteomes" id="UP000749646"/>
    </source>
</evidence>
<gene>
    <name evidence="1" type="ORF">BGZ65_005753</name>
</gene>
<proteinExistence type="predicted"/>
<feature type="non-terminal residue" evidence="1">
    <location>
        <position position="1"/>
    </location>
</feature>
<protein>
    <submittedName>
        <fullName evidence="1">Uncharacterized protein</fullName>
    </submittedName>
</protein>
<accession>A0A9P6LYI7</accession>
<dbReference type="Proteomes" id="UP000749646">
    <property type="component" value="Unassembled WGS sequence"/>
</dbReference>
<name>A0A9P6LYI7_9FUNG</name>
<dbReference type="AlphaFoldDB" id="A0A9P6LYI7"/>
<evidence type="ECO:0000313" key="1">
    <source>
        <dbReference type="EMBL" id="KAF9951793.1"/>
    </source>
</evidence>
<comment type="caution">
    <text evidence="1">The sequence shown here is derived from an EMBL/GenBank/DDBJ whole genome shotgun (WGS) entry which is preliminary data.</text>
</comment>
<reference evidence="1" key="1">
    <citation type="journal article" date="2020" name="Fungal Divers.">
        <title>Resolving the Mortierellaceae phylogeny through synthesis of multi-gene phylogenetics and phylogenomics.</title>
        <authorList>
            <person name="Vandepol N."/>
            <person name="Liber J."/>
            <person name="Desiro A."/>
            <person name="Na H."/>
            <person name="Kennedy M."/>
            <person name="Barry K."/>
            <person name="Grigoriev I.V."/>
            <person name="Miller A.N."/>
            <person name="O'Donnell K."/>
            <person name="Stajich J.E."/>
            <person name="Bonito G."/>
        </authorList>
    </citation>
    <scope>NUCLEOTIDE SEQUENCE</scope>
    <source>
        <strain evidence="1">MES-2147</strain>
    </source>
</reference>
<dbReference type="EMBL" id="JAAAHW010007052">
    <property type="protein sequence ID" value="KAF9951793.1"/>
    <property type="molecule type" value="Genomic_DNA"/>
</dbReference>
<sequence length="191" mass="20894">QPYNNNNNNNNNHLTIPEHHPNTKSNMLCKSALISALALALALVSVVSAQNTVTIIDDTKFCIFLPAPNADVKTGGTSYCTSAITNADVGLHSTFNTGFIKTKNIKTKKDYIQVTGRFDRCKHPLSIDDKGSSYDKTFPASSQCKGYNFYMQIVEPDLERYCLRCCNDEDDCPTGDGGDGCESVMGGDYDL</sequence>
<organism evidence="1 2">
    <name type="scientific">Modicella reniformis</name>
    <dbReference type="NCBI Taxonomy" id="1440133"/>
    <lineage>
        <taxon>Eukaryota</taxon>
        <taxon>Fungi</taxon>
        <taxon>Fungi incertae sedis</taxon>
        <taxon>Mucoromycota</taxon>
        <taxon>Mortierellomycotina</taxon>
        <taxon>Mortierellomycetes</taxon>
        <taxon>Mortierellales</taxon>
        <taxon>Mortierellaceae</taxon>
        <taxon>Modicella</taxon>
    </lineage>
</organism>